<keyword evidence="4" id="KW-0479">Metal-binding</keyword>
<dbReference type="SMART" id="SM00233">
    <property type="entry name" value="PH"/>
    <property type="match status" value="2"/>
</dbReference>
<evidence type="ECO:0000256" key="8">
    <source>
        <dbReference type="ARBA" id="ARBA00023212"/>
    </source>
</evidence>
<reference evidence="12" key="1">
    <citation type="submission" date="2025-08" db="UniProtKB">
        <authorList>
            <consortium name="Ensembl"/>
        </authorList>
    </citation>
    <scope>IDENTIFICATION</scope>
</reference>
<keyword evidence="7" id="KW-0862">Zinc</keyword>
<dbReference type="GO" id="GO:0005085">
    <property type="term" value="F:guanyl-nucleotide exchange factor activity"/>
    <property type="evidence" value="ECO:0007669"/>
    <property type="project" value="UniProtKB-KW"/>
</dbReference>
<dbReference type="InterPro" id="IPR013083">
    <property type="entry name" value="Znf_RING/FYVE/PHD"/>
</dbReference>
<dbReference type="InterPro" id="IPR001849">
    <property type="entry name" value="PH_domain"/>
</dbReference>
<accession>A0A673WUW2</accession>
<evidence type="ECO:0000256" key="1">
    <source>
        <dbReference type="ARBA" id="ARBA00004245"/>
    </source>
</evidence>
<evidence type="ECO:0000313" key="13">
    <source>
        <dbReference type="Proteomes" id="UP000472277"/>
    </source>
</evidence>
<keyword evidence="5" id="KW-0677">Repeat</keyword>
<feature type="compositionally biased region" description="Polar residues" evidence="9">
    <location>
        <begin position="76"/>
        <end position="87"/>
    </location>
</feature>
<dbReference type="SUPFAM" id="SSF50729">
    <property type="entry name" value="PH domain-like"/>
    <property type="match status" value="2"/>
</dbReference>
<dbReference type="Gene3D" id="3.30.40.10">
    <property type="entry name" value="Zinc/RING finger domain, C3HC4 (zinc finger)"/>
    <property type="match status" value="1"/>
</dbReference>
<dbReference type="Gene3D" id="2.30.29.30">
    <property type="entry name" value="Pleckstrin-homology domain (PH domain)/Phosphotyrosine-binding domain (PTB)"/>
    <property type="match status" value="2"/>
</dbReference>
<dbReference type="SUPFAM" id="SSF57903">
    <property type="entry name" value="FYVE/PHD zinc finger"/>
    <property type="match status" value="1"/>
</dbReference>
<dbReference type="Pfam" id="PF00621">
    <property type="entry name" value="RhoGEF"/>
    <property type="match status" value="1"/>
</dbReference>
<organism evidence="12 13">
    <name type="scientific">Salmo trutta</name>
    <name type="common">Brown trout</name>
    <dbReference type="NCBI Taxonomy" id="8032"/>
    <lineage>
        <taxon>Eukaryota</taxon>
        <taxon>Metazoa</taxon>
        <taxon>Chordata</taxon>
        <taxon>Craniata</taxon>
        <taxon>Vertebrata</taxon>
        <taxon>Euteleostomi</taxon>
        <taxon>Actinopterygii</taxon>
        <taxon>Neopterygii</taxon>
        <taxon>Teleostei</taxon>
        <taxon>Protacanthopterygii</taxon>
        <taxon>Salmoniformes</taxon>
        <taxon>Salmonidae</taxon>
        <taxon>Salmoninae</taxon>
        <taxon>Salmo</taxon>
    </lineage>
</organism>
<dbReference type="GO" id="GO:0005856">
    <property type="term" value="C:cytoskeleton"/>
    <property type="evidence" value="ECO:0007669"/>
    <property type="project" value="UniProtKB-SubCell"/>
</dbReference>
<sequence>FFFISQDSDSWRPPEESAPPVPDYGQLSRLTSLHIDGHEDIALDSMEDHLDITHGVGSLDDAEREERSSSHELQDNPDSLSSEQNLNGKIPNRDSGIDSPSCAVEGEVFPNEDAIDEEERYDSITETETSVSCCITLDNKRDSTQDEDSDLDEVSSGEMEGGEKTDTHRCSETQRLLNIARELLHTEEAYVKRLNLLDQVFCTKLTEAGIPQEVITGIFSNISSIYCFHHKFLLPELKTRITGEWDSNPRIGDILQKLAPFMKMYGEYVKNFDRAMDLVNTWSQRSSQFKSVVQNIQKQDVCGNLTLQHHMLEPVQRIPRYELLLKDYLKKLPDDALDRKDTEKALELISTAANHSNAAIRKMEKMNKLLEVYERLGGEEDIVNPANELIKEGHIKKMSAKNGTAQDRYLYLFNNMVLYCVPKLRLMGQKFSVRERIDIAGMEIRKEQNLPLTFTIIGKQRSLELQASTAEEKEDWIQVILATIERHKQNSETFNKAFNSSFSREEDHLPDSPVSLPACLPVCLTAYQSVCLAMSQPKSSKKKEKEKQTCKGCNESFNFTKRKHHCKACGAVSTERKSRVGAGQLVPVCCIFASGCLKQVSPSLLGDNCLQCGQLQVQEKGKSWTKTWVAVTKTEPLVLYLQTSGQDSRGVRAIPLPGFEVNMAAPSATEKSELKHAFRLSNSQQALLFSAQDAEVQDQWVELLSRAARGETTTVTPVSLTEHRKSQ</sequence>
<evidence type="ECO:0000256" key="5">
    <source>
        <dbReference type="ARBA" id="ARBA00022737"/>
    </source>
</evidence>
<dbReference type="FunFam" id="1.20.900.10:FF:000013">
    <property type="entry name" value="FYVE, RhoGEF and PH domain-containing protein 4"/>
    <property type="match status" value="1"/>
</dbReference>
<feature type="region of interest" description="Disordered" evidence="9">
    <location>
        <begin position="108"/>
        <end position="127"/>
    </location>
</feature>
<evidence type="ECO:0000256" key="4">
    <source>
        <dbReference type="ARBA" id="ARBA00022723"/>
    </source>
</evidence>
<keyword evidence="13" id="KW-1185">Reference proteome</keyword>
<dbReference type="GO" id="GO:0008270">
    <property type="term" value="F:zinc ion binding"/>
    <property type="evidence" value="ECO:0007669"/>
    <property type="project" value="UniProtKB-KW"/>
</dbReference>
<feature type="compositionally biased region" description="Basic and acidic residues" evidence="9">
    <location>
        <begin position="64"/>
        <end position="74"/>
    </location>
</feature>
<comment type="subcellular location">
    <subcellularLocation>
        <location evidence="1">Cytoplasm</location>
        <location evidence="1">Cytoskeleton</location>
    </subcellularLocation>
</comment>
<dbReference type="InterPro" id="IPR000219">
    <property type="entry name" value="DH_dom"/>
</dbReference>
<feature type="domain" description="DH" evidence="11">
    <location>
        <begin position="175"/>
        <end position="359"/>
    </location>
</feature>
<evidence type="ECO:0000256" key="2">
    <source>
        <dbReference type="ARBA" id="ARBA00022490"/>
    </source>
</evidence>
<evidence type="ECO:0000256" key="7">
    <source>
        <dbReference type="ARBA" id="ARBA00022833"/>
    </source>
</evidence>
<name>A0A673WUW2_SALTR</name>
<proteinExistence type="predicted"/>
<dbReference type="CDD" id="cd00160">
    <property type="entry name" value="RhoGEF"/>
    <property type="match status" value="1"/>
</dbReference>
<dbReference type="SMART" id="SM00325">
    <property type="entry name" value="RhoGEF"/>
    <property type="match status" value="1"/>
</dbReference>
<dbReference type="GO" id="GO:0005737">
    <property type="term" value="C:cytoplasm"/>
    <property type="evidence" value="ECO:0007669"/>
    <property type="project" value="TreeGrafter"/>
</dbReference>
<dbReference type="Gene3D" id="1.20.900.10">
    <property type="entry name" value="Dbl homology (DH) domain"/>
    <property type="match status" value="1"/>
</dbReference>
<dbReference type="Pfam" id="PF00169">
    <property type="entry name" value="PH"/>
    <property type="match status" value="2"/>
</dbReference>
<feature type="region of interest" description="Disordered" evidence="9">
    <location>
        <begin position="141"/>
        <end position="169"/>
    </location>
</feature>
<dbReference type="InterPro" id="IPR035941">
    <property type="entry name" value="FGD1-4_PH2"/>
</dbReference>
<dbReference type="CDD" id="cd13236">
    <property type="entry name" value="PH2_FGD1-4"/>
    <property type="match status" value="1"/>
</dbReference>
<feature type="domain" description="PH" evidence="10">
    <location>
        <begin position="388"/>
        <end position="485"/>
    </location>
</feature>
<reference evidence="12" key="2">
    <citation type="submission" date="2025-09" db="UniProtKB">
        <authorList>
            <consortium name="Ensembl"/>
        </authorList>
    </citation>
    <scope>IDENTIFICATION</scope>
</reference>
<feature type="domain" description="PH" evidence="10">
    <location>
        <begin position="608"/>
        <end position="709"/>
    </location>
</feature>
<keyword evidence="6" id="KW-0863">Zinc-finger</keyword>
<feature type="region of interest" description="Disordered" evidence="9">
    <location>
        <begin position="54"/>
        <end position="103"/>
    </location>
</feature>
<dbReference type="Ensembl" id="ENSSTUT00000016697.1">
    <property type="protein sequence ID" value="ENSSTUP00000015829.1"/>
    <property type="gene ID" value="ENSSTUG00000007217.1"/>
</dbReference>
<evidence type="ECO:0000259" key="11">
    <source>
        <dbReference type="PROSITE" id="PS50010"/>
    </source>
</evidence>
<dbReference type="AlphaFoldDB" id="A0A673WUW2"/>
<dbReference type="GO" id="GO:0046847">
    <property type="term" value="P:filopodium assembly"/>
    <property type="evidence" value="ECO:0007669"/>
    <property type="project" value="TreeGrafter"/>
</dbReference>
<dbReference type="PROSITE" id="PS50003">
    <property type="entry name" value="PH_DOMAIN"/>
    <property type="match status" value="2"/>
</dbReference>
<dbReference type="PANTHER" id="PTHR12673:SF14">
    <property type="entry name" value="FYVE, RHOGEF AND PH DOMAIN-CONTAINING PROTEIN 3"/>
    <property type="match status" value="1"/>
</dbReference>
<keyword evidence="3" id="KW-0597">Phosphoprotein</keyword>
<dbReference type="SUPFAM" id="SSF48065">
    <property type="entry name" value="DBL homology domain (DH-domain)"/>
    <property type="match status" value="1"/>
</dbReference>
<gene>
    <name evidence="12" type="primary">FGD3</name>
</gene>
<dbReference type="InterPro" id="IPR011993">
    <property type="entry name" value="PH-like_dom_sf"/>
</dbReference>
<evidence type="ECO:0000256" key="3">
    <source>
        <dbReference type="ARBA" id="ARBA00022553"/>
    </source>
</evidence>
<dbReference type="Proteomes" id="UP000472277">
    <property type="component" value="Chromosome 30"/>
</dbReference>
<feature type="compositionally biased region" description="Acidic residues" evidence="9">
    <location>
        <begin position="145"/>
        <end position="155"/>
    </location>
</feature>
<keyword evidence="8" id="KW-0206">Cytoskeleton</keyword>
<dbReference type="PANTHER" id="PTHR12673">
    <property type="entry name" value="FACIOGENITAL DYSPLASIA PROTEIN"/>
    <property type="match status" value="1"/>
</dbReference>
<evidence type="ECO:0000256" key="6">
    <source>
        <dbReference type="ARBA" id="ARBA00022771"/>
    </source>
</evidence>
<evidence type="ECO:0000313" key="12">
    <source>
        <dbReference type="Ensembl" id="ENSSTUP00000015829.1"/>
    </source>
</evidence>
<dbReference type="GeneTree" id="ENSGT00940000159597"/>
<feature type="region of interest" description="Disordered" evidence="9">
    <location>
        <begin position="1"/>
        <end position="25"/>
    </location>
</feature>
<keyword evidence="2" id="KW-0963">Cytoplasm</keyword>
<dbReference type="InterPro" id="IPR011011">
    <property type="entry name" value="Znf_FYVE_PHD"/>
</dbReference>
<protein>
    <submittedName>
        <fullName evidence="12">FYVE, RhoGEF and PH domain containing 3</fullName>
    </submittedName>
</protein>
<dbReference type="PROSITE" id="PS50010">
    <property type="entry name" value="DH_2"/>
    <property type="match status" value="1"/>
</dbReference>
<dbReference type="InterPro" id="IPR051092">
    <property type="entry name" value="FYVE_RhoGEF_PH"/>
</dbReference>
<evidence type="ECO:0000256" key="9">
    <source>
        <dbReference type="SAM" id="MobiDB-lite"/>
    </source>
</evidence>
<dbReference type="InterPro" id="IPR035899">
    <property type="entry name" value="DBL_dom_sf"/>
</dbReference>
<evidence type="ECO:0000259" key="10">
    <source>
        <dbReference type="PROSITE" id="PS50003"/>
    </source>
</evidence>
<dbReference type="GO" id="GO:0007010">
    <property type="term" value="P:cytoskeleton organization"/>
    <property type="evidence" value="ECO:0007669"/>
    <property type="project" value="TreeGrafter"/>
</dbReference>